<keyword evidence="2" id="KW-0560">Oxidoreductase</keyword>
<name>M5ALZ8_RHILI</name>
<evidence type="ECO:0000259" key="3">
    <source>
        <dbReference type="Pfam" id="PF00171"/>
    </source>
</evidence>
<dbReference type="Pfam" id="PF00171">
    <property type="entry name" value="Aldedh"/>
    <property type="match status" value="1"/>
</dbReference>
<dbReference type="Gene3D" id="3.40.605.10">
    <property type="entry name" value="Aldehyde Dehydrogenase, Chain A, domain 1"/>
    <property type="match status" value="1"/>
</dbReference>
<evidence type="ECO:0000256" key="2">
    <source>
        <dbReference type="ARBA" id="ARBA00023002"/>
    </source>
</evidence>
<dbReference type="InterPro" id="IPR016161">
    <property type="entry name" value="Ald_DH/histidinol_DH"/>
</dbReference>
<dbReference type="EMBL" id="AP012557">
    <property type="protein sequence ID" value="BAN09849.1"/>
    <property type="molecule type" value="Genomic_DNA"/>
</dbReference>
<dbReference type="PANTHER" id="PTHR43353:SF5">
    <property type="entry name" value="SUCCINATE-SEMIALDEHYDE DEHYDROGENASE, MITOCHONDRIAL"/>
    <property type="match status" value="1"/>
</dbReference>
<evidence type="ECO:0000256" key="1">
    <source>
        <dbReference type="ARBA" id="ARBA00009986"/>
    </source>
</evidence>
<dbReference type="PANTHER" id="PTHR43353">
    <property type="entry name" value="SUCCINATE-SEMIALDEHYDE DEHYDROGENASE, MITOCHONDRIAL"/>
    <property type="match status" value="1"/>
</dbReference>
<organism evidence="4">
    <name type="scientific">Rhizobium loti</name>
    <name type="common">Mesorhizobium loti</name>
    <dbReference type="NCBI Taxonomy" id="381"/>
    <lineage>
        <taxon>Bacteria</taxon>
        <taxon>Pseudomonadati</taxon>
        <taxon>Pseudomonadota</taxon>
        <taxon>Alphaproteobacteria</taxon>
        <taxon>Hyphomicrobiales</taxon>
        <taxon>Phyllobacteriaceae</taxon>
        <taxon>Mesorhizobium</taxon>
    </lineage>
</organism>
<sequence>MVARKISPALAAGCTEILKPAEQTPLFAGAMVALAGEAGFPEGVVT</sequence>
<comment type="similarity">
    <text evidence="1">Belongs to the aldehyde dehydrogenase family.</text>
</comment>
<accession>M5ALZ8</accession>
<protein>
    <submittedName>
        <fullName evidence="4">Probable succinic semialdehyde dehydrogenase</fullName>
    </submittedName>
</protein>
<dbReference type="InterPro" id="IPR015590">
    <property type="entry name" value="Aldehyde_DH_dom"/>
</dbReference>
<dbReference type="GO" id="GO:0004777">
    <property type="term" value="F:succinate-semialdehyde dehydrogenase (NAD+) activity"/>
    <property type="evidence" value="ECO:0007669"/>
    <property type="project" value="TreeGrafter"/>
</dbReference>
<dbReference type="InterPro" id="IPR016162">
    <property type="entry name" value="Ald_DH_N"/>
</dbReference>
<proteinExistence type="inferred from homology"/>
<dbReference type="AlphaFoldDB" id="M5ALZ8"/>
<dbReference type="SUPFAM" id="SSF53720">
    <property type="entry name" value="ALDH-like"/>
    <property type="match status" value="1"/>
</dbReference>
<reference evidence="4" key="1">
    <citation type="submission" date="2012-10" db="EMBL/GenBank/DDBJ databases">
        <authorList>
            <person name="Maita H."/>
            <person name="Sato S."/>
        </authorList>
    </citation>
    <scope>NUCLEOTIDE SEQUENCE</scope>
    <source>
        <strain evidence="4">NZP2037</strain>
    </source>
</reference>
<evidence type="ECO:0000313" key="4">
    <source>
        <dbReference type="EMBL" id="BAN09849.1"/>
    </source>
</evidence>
<dbReference type="GO" id="GO:0009450">
    <property type="term" value="P:gamma-aminobutyric acid catabolic process"/>
    <property type="evidence" value="ECO:0007669"/>
    <property type="project" value="TreeGrafter"/>
</dbReference>
<reference evidence="4" key="2">
    <citation type="journal article" date="2013" name="Microbes Environ.">
        <title>Commonalities and Differences among Symbiosis Islands of Three Mesorhizobium loti Strains.</title>
        <authorList>
            <person name="Kasai-Maita H."/>
            <person name="Hirakawa H."/>
            <person name="Nakamura Y."/>
            <person name="Kaneko T."/>
            <person name="Miki K."/>
            <person name="Maruya J."/>
            <person name="Okazaki S."/>
            <person name="Tabata S."/>
            <person name="Saeki K."/>
            <person name="Sato S."/>
        </authorList>
    </citation>
    <scope>NUCLEOTIDE SEQUENCE</scope>
    <source>
        <strain evidence="4">NZP2037</strain>
    </source>
</reference>
<dbReference type="InterPro" id="IPR050740">
    <property type="entry name" value="Aldehyde_DH_Superfamily"/>
</dbReference>
<feature type="domain" description="Aldehyde dehydrogenase" evidence="3">
    <location>
        <begin position="1"/>
        <end position="45"/>
    </location>
</feature>